<dbReference type="SUPFAM" id="SSF51905">
    <property type="entry name" value="FAD/NAD(P)-binding domain"/>
    <property type="match status" value="1"/>
</dbReference>
<dbReference type="Gene3D" id="3.50.50.60">
    <property type="entry name" value="FAD/NAD(P)-binding domain"/>
    <property type="match status" value="1"/>
</dbReference>
<keyword evidence="2" id="KW-0547">Nucleotide-binding</keyword>
<evidence type="ECO:0000313" key="4">
    <source>
        <dbReference type="Proteomes" id="UP001142610"/>
    </source>
</evidence>
<proteinExistence type="predicted"/>
<feature type="binding site" evidence="2">
    <location>
        <position position="335"/>
    </location>
    <ligand>
        <name>FAD</name>
        <dbReference type="ChEBI" id="CHEBI:57692"/>
    </ligand>
</feature>
<organism evidence="3 4">
    <name type="scientific">Parvularcula maris</name>
    <dbReference type="NCBI Taxonomy" id="2965077"/>
    <lineage>
        <taxon>Bacteria</taxon>
        <taxon>Pseudomonadati</taxon>
        <taxon>Pseudomonadota</taxon>
        <taxon>Alphaproteobacteria</taxon>
        <taxon>Parvularculales</taxon>
        <taxon>Parvularculaceae</taxon>
        <taxon>Parvularcula</taxon>
    </lineage>
</organism>
<sequence>MKAEPIKNVVIVGGGTAGWMTAAALATVSQRTGLRIELIESDAIGTVGVGEATIPPIAQFNTLLGLDEAAFLSATEGTFKLGIEFRDWVRLGHSYMHPFGSYGRDMEALRFYQLWLRAQSIEPTPPLGTFCLSEVAARRNRFALPSRDPGDVLSSLAYAYHFDAGLYARFLRRHAEERGVVRTEARITGVSQDGETGFVESVVLDDGREIIGDLFIDCSGFRGLLIEEAMQAGYESWAHWLPCDRAVAAPCARTEPLLPYTQATARDAGWQWRIPLQHRTGNGYVYSSAHLGREDAEGALLSSLPGEPTGELRHLRFETGRRRRMWEGNVVAIGLSAGFLEPLESTSIHLIQTAIHKLIALFPDQRFAPIERDEFNRLMALQFEQVRDFLILHYIQTERRDTAFWRDVTAAEPPESLKRRIELFSSKGRIFRHQDELFDEDNWLAVLWGQGVRPSGYDPMTDGLPPQDLFRMLAGMHRSIERTADAMPQHAAFVSRYCPGTLDREGTP</sequence>
<dbReference type="Pfam" id="PF04820">
    <property type="entry name" value="Trp_halogenase"/>
    <property type="match status" value="1"/>
</dbReference>
<name>A0A9X2LAS3_9PROT</name>
<feature type="binding site" evidence="2">
    <location>
        <position position="80"/>
    </location>
    <ligand>
        <name>7-chloro-L-tryptophan</name>
        <dbReference type="ChEBI" id="CHEBI:58713"/>
    </ligand>
</feature>
<dbReference type="AlphaFoldDB" id="A0A9X2LAS3"/>
<dbReference type="GO" id="GO:0000166">
    <property type="term" value="F:nucleotide binding"/>
    <property type="evidence" value="ECO:0007669"/>
    <property type="project" value="UniProtKB-KW"/>
</dbReference>
<keyword evidence="2" id="KW-0274">FAD</keyword>
<dbReference type="InterPro" id="IPR006905">
    <property type="entry name" value="Flavin_halogenase"/>
</dbReference>
<dbReference type="InterPro" id="IPR036188">
    <property type="entry name" value="FAD/NAD-bd_sf"/>
</dbReference>
<feature type="binding site" evidence="2">
    <location>
        <position position="348"/>
    </location>
    <ligand>
        <name>FAD</name>
        <dbReference type="ChEBI" id="CHEBI:57692"/>
    </ligand>
</feature>
<dbReference type="InterPro" id="IPR050816">
    <property type="entry name" value="Flavin-dep_Halogenase_NPB"/>
</dbReference>
<reference evidence="3" key="1">
    <citation type="submission" date="2022-07" db="EMBL/GenBank/DDBJ databases">
        <title>Parvularcula maris sp. nov., an algicidal bacterium isolated from seawater.</title>
        <authorList>
            <person name="Li F."/>
        </authorList>
    </citation>
    <scope>NUCLEOTIDE SEQUENCE</scope>
    <source>
        <strain evidence="3">BGMRC 0090</strain>
    </source>
</reference>
<keyword evidence="4" id="KW-1185">Reference proteome</keyword>
<dbReference type="PANTHER" id="PTHR43747">
    <property type="entry name" value="FAD-BINDING PROTEIN"/>
    <property type="match status" value="1"/>
</dbReference>
<accession>A0A9X2LAS3</accession>
<dbReference type="GO" id="GO:0004497">
    <property type="term" value="F:monooxygenase activity"/>
    <property type="evidence" value="ECO:0007669"/>
    <property type="project" value="InterPro"/>
</dbReference>
<comment type="caution">
    <text evidence="3">The sequence shown here is derived from an EMBL/GenBank/DDBJ whole genome shotgun (WGS) entry which is preliminary data.</text>
</comment>
<evidence type="ECO:0000256" key="1">
    <source>
        <dbReference type="PIRSR" id="PIRSR011396-1"/>
    </source>
</evidence>
<keyword evidence="2" id="KW-0285">Flavoprotein</keyword>
<dbReference type="EMBL" id="JANIBC010000012">
    <property type="protein sequence ID" value="MCQ8186103.1"/>
    <property type="molecule type" value="Genomic_DNA"/>
</dbReference>
<dbReference type="Proteomes" id="UP001142610">
    <property type="component" value="Unassembled WGS sequence"/>
</dbReference>
<feature type="binding site" evidence="2">
    <location>
        <position position="344"/>
    </location>
    <ligand>
        <name>L-tryptophan</name>
        <dbReference type="ChEBI" id="CHEBI:57912"/>
    </ligand>
</feature>
<dbReference type="RefSeq" id="WP_256619999.1">
    <property type="nucleotide sequence ID" value="NZ_JANIBC010000012.1"/>
</dbReference>
<feature type="active site" evidence="1">
    <location>
        <position position="80"/>
    </location>
</feature>
<protein>
    <submittedName>
        <fullName evidence="3">Tryptophan 7-halogenase</fullName>
    </submittedName>
</protein>
<feature type="binding site" evidence="2">
    <location>
        <begin position="14"/>
        <end position="17"/>
    </location>
    <ligand>
        <name>FAD</name>
        <dbReference type="ChEBI" id="CHEBI:57692"/>
    </ligand>
</feature>
<dbReference type="PIRSF" id="PIRSF011396">
    <property type="entry name" value="Trp_halogenase"/>
    <property type="match status" value="1"/>
</dbReference>
<evidence type="ECO:0000313" key="3">
    <source>
        <dbReference type="EMBL" id="MCQ8186103.1"/>
    </source>
</evidence>
<gene>
    <name evidence="3" type="ORF">NOG11_11960</name>
</gene>
<evidence type="ECO:0000256" key="2">
    <source>
        <dbReference type="PIRSR" id="PIRSR011396-2"/>
    </source>
</evidence>
<dbReference type="InterPro" id="IPR033856">
    <property type="entry name" value="Trp_halogen"/>
</dbReference>
<dbReference type="PANTHER" id="PTHR43747:SF4">
    <property type="entry name" value="FLAVIN-DEPENDENT TRYPTOPHAN HALOGENASE"/>
    <property type="match status" value="1"/>
</dbReference>